<dbReference type="Pfam" id="PF04679">
    <property type="entry name" value="DNA_ligase_A_C"/>
    <property type="match status" value="1"/>
</dbReference>
<dbReference type="InterPro" id="IPR050191">
    <property type="entry name" value="ATP-dep_DNA_ligase"/>
</dbReference>
<dbReference type="Gene3D" id="3.30.1490.70">
    <property type="match status" value="1"/>
</dbReference>
<dbReference type="Gene3D" id="1.10.3260.10">
    <property type="entry name" value="DNA ligase, ATP-dependent, N-terminal domain"/>
    <property type="match status" value="1"/>
</dbReference>
<dbReference type="GO" id="GO:0005634">
    <property type="term" value="C:nucleus"/>
    <property type="evidence" value="ECO:0007669"/>
    <property type="project" value="UniProtKB-SubCell"/>
</dbReference>
<feature type="compositionally biased region" description="Basic and acidic residues" evidence="11">
    <location>
        <begin position="1"/>
        <end position="13"/>
    </location>
</feature>
<reference evidence="13 14" key="1">
    <citation type="journal article" name="Sci. Rep.">
        <title>Telomere-to-telomere assembled and centromere annotated genomes of the two main subspecies of the button mushroom Agaricus bisporus reveal especially polymorphic chromosome ends.</title>
        <authorList>
            <person name="Sonnenberg A.S.M."/>
            <person name="Sedaghat-Telgerd N."/>
            <person name="Lavrijssen B."/>
            <person name="Ohm R.A."/>
            <person name="Hendrickx P.M."/>
            <person name="Scholtmeijer K."/>
            <person name="Baars J.J.P."/>
            <person name="van Peer A."/>
        </authorList>
    </citation>
    <scope>NUCLEOTIDE SEQUENCE [LARGE SCALE GENOMIC DNA]</scope>
    <source>
        <strain evidence="13 14">H119_p4</strain>
    </source>
</reference>
<keyword evidence="4" id="KW-0235">DNA replication</keyword>
<proteinExistence type="inferred from homology"/>
<keyword evidence="9" id="KW-0234">DNA repair</keyword>
<evidence type="ECO:0000256" key="11">
    <source>
        <dbReference type="SAM" id="MobiDB-lite"/>
    </source>
</evidence>
<dbReference type="NCBIfam" id="TIGR00574">
    <property type="entry name" value="dnl1"/>
    <property type="match status" value="1"/>
</dbReference>
<evidence type="ECO:0000256" key="7">
    <source>
        <dbReference type="ARBA" id="ARBA00023242"/>
    </source>
</evidence>
<evidence type="ECO:0000256" key="5">
    <source>
        <dbReference type="ARBA" id="ARBA00022741"/>
    </source>
</evidence>
<dbReference type="Proteomes" id="UP000629468">
    <property type="component" value="Unassembled WGS sequence"/>
</dbReference>
<keyword evidence="9" id="KW-0233">DNA recombination</keyword>
<sequence length="832" mass="92616">MVKRKLSFDDAKSSPKKRTKHGSQARLDAFFTTSPGKIRATPLETPVETNHGEKIPSLSPLVIDVDAEDVETQFEERLVPPLAVPQTVRVQKKEVNIPGHSVKFQPLQFAPLDVDPINYSPDGQPWLEKGAPYAFLTHAFSTLSSTRSRIIIINTLTNCLRTIISKHPESLLPSLYLLSNTLAPPYAPIELGLGPAIISRAIQNVSGITPATLKKLYNTLGDPGDVAVAAKTNLRTLVPHPQLTISYVYDSLMMIAHSKGQGAARQKEKLIEKLLLSANGEETRYMTRTLCQNLRVGAVRTSMLTALARAIALSYESPGLLEGEDTLHVSGSLLRKLQKSPVKNKAGLSDCPRNELNEIFLKAESIVKGVFVKHPNYGNIVTALLDTGLYGLEEKVPLTIGIPLHPTLGSPMRSLDEVYDRLANQPFVAEFKYDGQRAQVHAITKDGRLSEFKIFSRHLEDMTSKYPDIQLLVNSLLERSPSISSFVMDAEIVAVNPRTGAIKTFQELSNRAKKDVQVRDIQVSVCLYAFDLMYLNGESLLQKTFRERRSLLQNSFSPYTPEEIGFARFTHVESMNSEVGQASVEVFWRRSIESQCEGLMIKLLDNIVVDPEGDKTNSHMRKKPLPATYEPDKRTAAWLKLKKDYVSGVGDSLDLVPVGAWYGNGRKVKWWSPILMAVYDQSSGQFVAVCKCMSGFTDSFYQDTRDRYNPGDGPDVICSPRPLWECDFGGFTPDVYFRPQEVWEIRGADITLSPVSVAAKGLGSLTRGLSLRFPRFLRVREDKTIEQASTPEFLASIWKKQQGSKEGHVEDELVDVDFASSPGKRFVEVSLV</sequence>
<gene>
    <name evidence="13" type="ORF">Agabi119p4_1722</name>
</gene>
<keyword evidence="7" id="KW-0539">Nucleus</keyword>
<keyword evidence="9" id="KW-0227">DNA damage</keyword>
<dbReference type="GO" id="GO:0006310">
    <property type="term" value="P:DNA recombination"/>
    <property type="evidence" value="ECO:0007669"/>
    <property type="project" value="UniProtKB-KW"/>
</dbReference>
<keyword evidence="5 9" id="KW-0547">Nucleotide-binding</keyword>
<dbReference type="GO" id="GO:0005524">
    <property type="term" value="F:ATP binding"/>
    <property type="evidence" value="ECO:0007669"/>
    <property type="project" value="UniProtKB-KW"/>
</dbReference>
<dbReference type="InterPro" id="IPR036599">
    <property type="entry name" value="DNA_ligase_N_sf"/>
</dbReference>
<dbReference type="AlphaFoldDB" id="A0A8H7F7P7"/>
<dbReference type="GO" id="GO:0003910">
    <property type="term" value="F:DNA ligase (ATP) activity"/>
    <property type="evidence" value="ECO:0007669"/>
    <property type="project" value="UniProtKB-EC"/>
</dbReference>
<dbReference type="PROSITE" id="PS50160">
    <property type="entry name" value="DNA_LIGASE_A3"/>
    <property type="match status" value="1"/>
</dbReference>
<evidence type="ECO:0000256" key="10">
    <source>
        <dbReference type="RuleBase" id="RU004196"/>
    </source>
</evidence>
<comment type="subcellular location">
    <subcellularLocation>
        <location evidence="1">Nucleus</location>
    </subcellularLocation>
</comment>
<dbReference type="InterPro" id="IPR012340">
    <property type="entry name" value="NA-bd_OB-fold"/>
</dbReference>
<keyword evidence="6 9" id="KW-0067">ATP-binding</keyword>
<dbReference type="EC" id="6.5.1.1" evidence="9"/>
<dbReference type="GO" id="GO:0003677">
    <property type="term" value="F:DNA binding"/>
    <property type="evidence" value="ECO:0007669"/>
    <property type="project" value="InterPro"/>
</dbReference>
<accession>A0A8H7F7P7</accession>
<comment type="similarity">
    <text evidence="2 10">Belongs to the ATP-dependent DNA ligase family.</text>
</comment>
<dbReference type="FunFam" id="2.40.50.140:FF:000062">
    <property type="entry name" value="DNA ligase"/>
    <property type="match status" value="1"/>
</dbReference>
<dbReference type="SUPFAM" id="SSF50249">
    <property type="entry name" value="Nucleic acid-binding proteins"/>
    <property type="match status" value="1"/>
</dbReference>
<evidence type="ECO:0000313" key="14">
    <source>
        <dbReference type="Proteomes" id="UP000629468"/>
    </source>
</evidence>
<evidence type="ECO:0000256" key="8">
    <source>
        <dbReference type="ARBA" id="ARBA00034003"/>
    </source>
</evidence>
<dbReference type="PROSITE" id="PS00697">
    <property type="entry name" value="DNA_LIGASE_A1"/>
    <property type="match status" value="1"/>
</dbReference>
<dbReference type="Gene3D" id="3.30.470.30">
    <property type="entry name" value="DNA ligase/mRNA capping enzyme"/>
    <property type="match status" value="1"/>
</dbReference>
<dbReference type="GO" id="GO:0006273">
    <property type="term" value="P:lagging strand elongation"/>
    <property type="evidence" value="ECO:0007669"/>
    <property type="project" value="TreeGrafter"/>
</dbReference>
<evidence type="ECO:0000256" key="2">
    <source>
        <dbReference type="ARBA" id="ARBA00007572"/>
    </source>
</evidence>
<comment type="caution">
    <text evidence="13">The sequence shown here is derived from an EMBL/GenBank/DDBJ whole genome shotgun (WGS) entry which is preliminary data.</text>
</comment>
<feature type="domain" description="ATP-dependent DNA ligase family profile" evidence="12">
    <location>
        <begin position="518"/>
        <end position="680"/>
    </location>
</feature>
<dbReference type="InterPro" id="IPR012308">
    <property type="entry name" value="DNA_ligase_ATP-dep_N"/>
</dbReference>
<dbReference type="CDD" id="cd07969">
    <property type="entry name" value="OBF_DNA_ligase_I"/>
    <property type="match status" value="1"/>
</dbReference>
<dbReference type="Pfam" id="PF04675">
    <property type="entry name" value="DNA_ligase_A_N"/>
    <property type="match status" value="1"/>
</dbReference>
<dbReference type="InterPro" id="IPR000977">
    <property type="entry name" value="DNA_ligase_ATP-dep"/>
</dbReference>
<dbReference type="PANTHER" id="PTHR45674:SF9">
    <property type="entry name" value="DNA LIGASE 3"/>
    <property type="match status" value="1"/>
</dbReference>
<dbReference type="InterPro" id="IPR012310">
    <property type="entry name" value="DNA_ligase_ATP-dep_cent"/>
</dbReference>
<dbReference type="FunFam" id="3.30.470.30:FF:000002">
    <property type="entry name" value="DNA ligase"/>
    <property type="match status" value="1"/>
</dbReference>
<dbReference type="SUPFAM" id="SSF117018">
    <property type="entry name" value="ATP-dependent DNA ligase DNA-binding domain"/>
    <property type="match status" value="1"/>
</dbReference>
<dbReference type="Pfam" id="PF01068">
    <property type="entry name" value="DNA_ligase_A_M"/>
    <property type="match status" value="1"/>
</dbReference>
<feature type="region of interest" description="Disordered" evidence="11">
    <location>
        <begin position="1"/>
        <end position="26"/>
    </location>
</feature>
<evidence type="ECO:0000259" key="12">
    <source>
        <dbReference type="PROSITE" id="PS50160"/>
    </source>
</evidence>
<evidence type="ECO:0000313" key="13">
    <source>
        <dbReference type="EMBL" id="KAF7782346.1"/>
    </source>
</evidence>
<feature type="compositionally biased region" description="Basic residues" evidence="11">
    <location>
        <begin position="14"/>
        <end position="23"/>
    </location>
</feature>
<dbReference type="GO" id="GO:0006281">
    <property type="term" value="P:DNA repair"/>
    <property type="evidence" value="ECO:0007669"/>
    <property type="project" value="UniProtKB-KW"/>
</dbReference>
<evidence type="ECO:0000256" key="1">
    <source>
        <dbReference type="ARBA" id="ARBA00004123"/>
    </source>
</evidence>
<comment type="catalytic activity">
    <reaction evidence="8 9">
        <text>ATP + (deoxyribonucleotide)n-3'-hydroxyl + 5'-phospho-(deoxyribonucleotide)m = (deoxyribonucleotide)n+m + AMP + diphosphate.</text>
        <dbReference type="EC" id="6.5.1.1"/>
    </reaction>
</comment>
<evidence type="ECO:0000256" key="4">
    <source>
        <dbReference type="ARBA" id="ARBA00022705"/>
    </source>
</evidence>
<dbReference type="InterPro" id="IPR016059">
    <property type="entry name" value="DNA_ligase_ATP-dep_CS"/>
</dbReference>
<dbReference type="PANTHER" id="PTHR45674">
    <property type="entry name" value="DNA LIGASE 1/3 FAMILY MEMBER"/>
    <property type="match status" value="1"/>
</dbReference>
<evidence type="ECO:0000256" key="9">
    <source>
        <dbReference type="RuleBase" id="RU000617"/>
    </source>
</evidence>
<dbReference type="InterPro" id="IPR012309">
    <property type="entry name" value="DNA_ligase_ATP-dep_C"/>
</dbReference>
<dbReference type="EMBL" id="JABXXO010000003">
    <property type="protein sequence ID" value="KAF7782346.1"/>
    <property type="molecule type" value="Genomic_DNA"/>
</dbReference>
<protein>
    <recommendedName>
        <fullName evidence="9">DNA ligase</fullName>
        <ecNumber evidence="9">6.5.1.1</ecNumber>
    </recommendedName>
</protein>
<evidence type="ECO:0000256" key="6">
    <source>
        <dbReference type="ARBA" id="ARBA00022840"/>
    </source>
</evidence>
<organism evidence="13 14">
    <name type="scientific">Agaricus bisporus var. burnettii</name>
    <dbReference type="NCBI Taxonomy" id="192524"/>
    <lineage>
        <taxon>Eukaryota</taxon>
        <taxon>Fungi</taxon>
        <taxon>Dikarya</taxon>
        <taxon>Basidiomycota</taxon>
        <taxon>Agaricomycotina</taxon>
        <taxon>Agaricomycetes</taxon>
        <taxon>Agaricomycetidae</taxon>
        <taxon>Agaricales</taxon>
        <taxon>Agaricineae</taxon>
        <taxon>Agaricaceae</taxon>
        <taxon>Agaricus</taxon>
    </lineage>
</organism>
<dbReference type="Gene3D" id="2.40.50.140">
    <property type="entry name" value="Nucleic acid-binding proteins"/>
    <property type="match status" value="1"/>
</dbReference>
<dbReference type="SUPFAM" id="SSF56091">
    <property type="entry name" value="DNA ligase/mRNA capping enzyme, catalytic domain"/>
    <property type="match status" value="1"/>
</dbReference>
<dbReference type="CDD" id="cd07900">
    <property type="entry name" value="Adenylation_DNA_ligase_I_Euk"/>
    <property type="match status" value="1"/>
</dbReference>
<dbReference type="GO" id="GO:0071897">
    <property type="term" value="P:DNA biosynthetic process"/>
    <property type="evidence" value="ECO:0007669"/>
    <property type="project" value="InterPro"/>
</dbReference>
<name>A0A8H7F7P7_AGABI</name>
<keyword evidence="3 9" id="KW-0436">Ligase</keyword>
<evidence type="ECO:0000256" key="3">
    <source>
        <dbReference type="ARBA" id="ARBA00022598"/>
    </source>
</evidence>